<proteinExistence type="inferred from homology"/>
<dbReference type="Proteomes" id="UP000652763">
    <property type="component" value="Unassembled WGS sequence"/>
</dbReference>
<dbReference type="SUPFAM" id="SSF46785">
    <property type="entry name" value="Winged helix' DNA-binding domain"/>
    <property type="match status" value="1"/>
</dbReference>
<keyword evidence="3" id="KW-1185">Reference proteome</keyword>
<comment type="similarity">
    <text evidence="1">Belongs to the ROK (NagC/XylR) family.</text>
</comment>
<dbReference type="PANTHER" id="PTHR18964">
    <property type="entry name" value="ROK (REPRESSOR, ORF, KINASE) FAMILY"/>
    <property type="match status" value="1"/>
</dbReference>
<reference evidence="2 3" key="1">
    <citation type="submission" date="2020-08" db="EMBL/GenBank/DDBJ databases">
        <title>A Genomic Blueprint of the Chicken Gut Microbiome.</title>
        <authorList>
            <person name="Gilroy R."/>
            <person name="Ravi A."/>
            <person name="Getino M."/>
            <person name="Pursley I."/>
            <person name="Horton D.L."/>
            <person name="Alikhan N.-F."/>
            <person name="Baker D."/>
            <person name="Gharbi K."/>
            <person name="Hall N."/>
            <person name="Watson M."/>
            <person name="Adriaenssens E.M."/>
            <person name="Foster-Nyarko E."/>
            <person name="Jarju S."/>
            <person name="Secka A."/>
            <person name="Antonio M."/>
            <person name="Oren A."/>
            <person name="Chaudhuri R."/>
            <person name="La Ragione R.M."/>
            <person name="Hildebrand F."/>
            <person name="Pallen M.J."/>
        </authorList>
    </citation>
    <scope>NUCLEOTIDE SEQUENCE [LARGE SCALE GENOMIC DNA]</scope>
    <source>
        <strain evidence="2 3">Sa2BUA2</strain>
    </source>
</reference>
<sequence length="381" mass="38863">MSSTSQSSAPTGRHELRRIRVESVMGALLSSGPISRTDLAAVTGYSPSTVTGIVQELQGLGYLHEVGHRESTGGRRRTLVELDRTAIALVVAEISGGRIHASLIDLDARVLATQDSPFDPADPVNATALAVAGLGEHSARRPTRLVLALPGVVAADGTVSLAPAFAAAGDPQLAQALSRQTGLPVTVENDVNLIALGERSAGAAAGVDDLILIHIAEGIGATILTGGRLLHGSTRSAGEVGFLPTGLAPLPHGNRGSFEERWSTPAIAAAARDAGLDVTEANVIRQICTAPAAAALRGEVLDAWAWAAVVCACVLNPALVLFSGDAIGLDDAARSQLADRIRASAPSAPEVTFASLGIEAVLFGAVARVLEDPASLITPTG</sequence>
<evidence type="ECO:0000313" key="3">
    <source>
        <dbReference type="Proteomes" id="UP000652763"/>
    </source>
</evidence>
<dbReference type="PANTHER" id="PTHR18964:SF149">
    <property type="entry name" value="BIFUNCTIONAL UDP-N-ACETYLGLUCOSAMINE 2-EPIMERASE_N-ACETYLMANNOSAMINE KINASE"/>
    <property type="match status" value="1"/>
</dbReference>
<gene>
    <name evidence="2" type="ORF">H9638_05650</name>
</gene>
<dbReference type="CDD" id="cd23763">
    <property type="entry name" value="ASKHA_ATPase_ROK"/>
    <property type="match status" value="1"/>
</dbReference>
<name>A0ABR8YGE7_9MICC</name>
<dbReference type="InterPro" id="IPR036390">
    <property type="entry name" value="WH_DNA-bd_sf"/>
</dbReference>
<dbReference type="InterPro" id="IPR000600">
    <property type="entry name" value="ROK"/>
</dbReference>
<dbReference type="Gene3D" id="3.30.420.40">
    <property type="match status" value="2"/>
</dbReference>
<dbReference type="SUPFAM" id="SSF53067">
    <property type="entry name" value="Actin-like ATPase domain"/>
    <property type="match status" value="1"/>
</dbReference>
<evidence type="ECO:0000256" key="1">
    <source>
        <dbReference type="ARBA" id="ARBA00006479"/>
    </source>
</evidence>
<dbReference type="Pfam" id="PF00480">
    <property type="entry name" value="ROK"/>
    <property type="match status" value="1"/>
</dbReference>
<dbReference type="InterPro" id="IPR043129">
    <property type="entry name" value="ATPase_NBD"/>
</dbReference>
<evidence type="ECO:0000313" key="2">
    <source>
        <dbReference type="EMBL" id="MBD8043294.1"/>
    </source>
</evidence>
<dbReference type="EMBL" id="JACSQC010000002">
    <property type="protein sequence ID" value="MBD8043294.1"/>
    <property type="molecule type" value="Genomic_DNA"/>
</dbReference>
<dbReference type="RefSeq" id="WP_191746210.1">
    <property type="nucleotide sequence ID" value="NZ_JACSQC010000002.1"/>
</dbReference>
<organism evidence="2 3">
    <name type="scientific">Arthrobacter pullicola</name>
    <dbReference type="NCBI Taxonomy" id="2762224"/>
    <lineage>
        <taxon>Bacteria</taxon>
        <taxon>Bacillati</taxon>
        <taxon>Actinomycetota</taxon>
        <taxon>Actinomycetes</taxon>
        <taxon>Micrococcales</taxon>
        <taxon>Micrococcaceae</taxon>
        <taxon>Arthrobacter</taxon>
    </lineage>
</organism>
<accession>A0ABR8YGE7</accession>
<comment type="caution">
    <text evidence="2">The sequence shown here is derived from an EMBL/GenBank/DDBJ whole genome shotgun (WGS) entry which is preliminary data.</text>
</comment>
<dbReference type="Gene3D" id="1.10.10.10">
    <property type="entry name" value="Winged helix-like DNA-binding domain superfamily/Winged helix DNA-binding domain"/>
    <property type="match status" value="1"/>
</dbReference>
<protein>
    <submittedName>
        <fullName evidence="2">ROK family transcriptional regulator</fullName>
    </submittedName>
</protein>
<dbReference type="InterPro" id="IPR036388">
    <property type="entry name" value="WH-like_DNA-bd_sf"/>
</dbReference>